<reference evidence="1" key="1">
    <citation type="journal article" date="2015" name="Nature">
        <title>Complex archaea that bridge the gap between prokaryotes and eukaryotes.</title>
        <authorList>
            <person name="Spang A."/>
            <person name="Saw J.H."/>
            <person name="Jorgensen S.L."/>
            <person name="Zaremba-Niedzwiedzka K."/>
            <person name="Martijn J."/>
            <person name="Lind A.E."/>
            <person name="van Eijk R."/>
            <person name="Schleper C."/>
            <person name="Guy L."/>
            <person name="Ettema T.J."/>
        </authorList>
    </citation>
    <scope>NUCLEOTIDE SEQUENCE</scope>
</reference>
<accession>A0A0F8X9I1</accession>
<sequence length="46" mass="5660">MEEIIKLNFEVSEERKFMRIIAIGDVHYGNRYHDKNMFQRFIKQAL</sequence>
<comment type="caution">
    <text evidence="1">The sequence shown here is derived from an EMBL/GenBank/DDBJ whole genome shotgun (WGS) entry which is preliminary data.</text>
</comment>
<gene>
    <name evidence="1" type="ORF">LCGC14_2970510</name>
</gene>
<evidence type="ECO:0000313" key="1">
    <source>
        <dbReference type="EMBL" id="KKK65802.1"/>
    </source>
</evidence>
<dbReference type="EMBL" id="LAZR01060378">
    <property type="protein sequence ID" value="KKK65802.1"/>
    <property type="molecule type" value="Genomic_DNA"/>
</dbReference>
<name>A0A0F8X9I1_9ZZZZ</name>
<organism evidence="1">
    <name type="scientific">marine sediment metagenome</name>
    <dbReference type="NCBI Taxonomy" id="412755"/>
    <lineage>
        <taxon>unclassified sequences</taxon>
        <taxon>metagenomes</taxon>
        <taxon>ecological metagenomes</taxon>
    </lineage>
</organism>
<proteinExistence type="predicted"/>
<feature type="non-terminal residue" evidence="1">
    <location>
        <position position="46"/>
    </location>
</feature>
<dbReference type="AlphaFoldDB" id="A0A0F8X9I1"/>
<protein>
    <submittedName>
        <fullName evidence="1">Uncharacterized protein</fullName>
    </submittedName>
</protein>